<dbReference type="InterPro" id="IPR036188">
    <property type="entry name" value="FAD/NAD-bd_sf"/>
</dbReference>
<evidence type="ECO:0000313" key="8">
    <source>
        <dbReference type="Proteomes" id="UP000723463"/>
    </source>
</evidence>
<accession>A0A9P6EWL7</accession>
<evidence type="ECO:0000256" key="5">
    <source>
        <dbReference type="SAM" id="MobiDB-lite"/>
    </source>
</evidence>
<gene>
    <name evidence="7" type="ORF">EC957_007845</name>
</gene>
<keyword evidence="4" id="KW-0560">Oxidoreductase</keyword>
<keyword evidence="2" id="KW-0285">Flavoprotein</keyword>
<dbReference type="InterPro" id="IPR002938">
    <property type="entry name" value="FAD-bd"/>
</dbReference>
<dbReference type="Proteomes" id="UP000723463">
    <property type="component" value="Unassembled WGS sequence"/>
</dbReference>
<keyword evidence="3" id="KW-0274">FAD</keyword>
<dbReference type="AlphaFoldDB" id="A0A9P6EWL7"/>
<dbReference type="PANTHER" id="PTHR47356:SF2">
    <property type="entry name" value="FAD-BINDING DOMAIN-CONTAINING PROTEIN-RELATED"/>
    <property type="match status" value="1"/>
</dbReference>
<name>A0A9P6EWL7_9FUNG</name>
<evidence type="ECO:0000256" key="1">
    <source>
        <dbReference type="ARBA" id="ARBA00007992"/>
    </source>
</evidence>
<dbReference type="Gene3D" id="3.50.50.60">
    <property type="entry name" value="FAD/NAD(P)-binding domain"/>
    <property type="match status" value="1"/>
</dbReference>
<evidence type="ECO:0000256" key="4">
    <source>
        <dbReference type="ARBA" id="ARBA00023002"/>
    </source>
</evidence>
<evidence type="ECO:0000313" key="7">
    <source>
        <dbReference type="EMBL" id="KAF9537638.1"/>
    </source>
</evidence>
<feature type="region of interest" description="Disordered" evidence="5">
    <location>
        <begin position="265"/>
        <end position="285"/>
    </location>
</feature>
<dbReference type="PRINTS" id="PR00420">
    <property type="entry name" value="RNGMNOXGNASE"/>
</dbReference>
<reference evidence="7" key="1">
    <citation type="journal article" date="2020" name="Fungal Divers.">
        <title>Resolving the Mortierellaceae phylogeny through synthesis of multi-gene phylogenetics and phylogenomics.</title>
        <authorList>
            <person name="Vandepol N."/>
            <person name="Liber J."/>
            <person name="Desiro A."/>
            <person name="Na H."/>
            <person name="Kennedy M."/>
            <person name="Barry K."/>
            <person name="Grigoriev I.V."/>
            <person name="Miller A.N."/>
            <person name="O'Donnell K."/>
            <person name="Stajich J.E."/>
            <person name="Bonito G."/>
        </authorList>
    </citation>
    <scope>NUCLEOTIDE SEQUENCE</scope>
    <source>
        <strain evidence="7">NRRL 2591</strain>
    </source>
</reference>
<protein>
    <recommendedName>
        <fullName evidence="6">FAD-binding domain-containing protein</fullName>
    </recommendedName>
</protein>
<feature type="domain" description="FAD-binding" evidence="6">
    <location>
        <begin position="15"/>
        <end position="179"/>
    </location>
</feature>
<organism evidence="7 8">
    <name type="scientific">Mortierella hygrophila</name>
    <dbReference type="NCBI Taxonomy" id="979708"/>
    <lineage>
        <taxon>Eukaryota</taxon>
        <taxon>Fungi</taxon>
        <taxon>Fungi incertae sedis</taxon>
        <taxon>Mucoromycota</taxon>
        <taxon>Mortierellomycotina</taxon>
        <taxon>Mortierellomycetes</taxon>
        <taxon>Mortierellales</taxon>
        <taxon>Mortierellaceae</taxon>
        <taxon>Mortierella</taxon>
    </lineage>
</organism>
<feature type="domain" description="FAD-binding" evidence="6">
    <location>
        <begin position="317"/>
        <end position="402"/>
    </location>
</feature>
<dbReference type="PANTHER" id="PTHR47356">
    <property type="entry name" value="FAD-DEPENDENT MONOOXYGENASE ASQG-RELATED"/>
    <property type="match status" value="1"/>
</dbReference>
<dbReference type="GO" id="GO:0071949">
    <property type="term" value="F:FAD binding"/>
    <property type="evidence" value="ECO:0007669"/>
    <property type="project" value="InterPro"/>
</dbReference>
<dbReference type="Pfam" id="PF01494">
    <property type="entry name" value="FAD_binding_3"/>
    <property type="match status" value="2"/>
</dbReference>
<dbReference type="EMBL" id="JAAAXW010000377">
    <property type="protein sequence ID" value="KAF9537638.1"/>
    <property type="molecule type" value="Genomic_DNA"/>
</dbReference>
<sequence length="485" mass="53909">MVFRENTTAEKSGPTVLIVGAGTGGLMLGLLCEKGNIPYQIFEKSKALRPLGSAIALNKVNYLFEQVGIMEEVEAYSKSFGGLHLLDQDLNCQGSFYARAPGVSQKEAYGYASPVMARPDLIRILASRIPKEKLHYNKRVIASHQDDTQVTITCEDDTTYSGTILVGTDGAYSSIRQHMFKELEAVGLMHTSDAEPMQSDYDCVVGVTGAMDTEKYPVLKEELCEFKIVMGKTLPMTWWFMPVIDPELGPRVGWMITKDNNAWNKMNKGNSSSKDDNKTQGSSSDWSANAAKEMCDLVKDMPCPLGGVVGDIFDKTPKEQITKVVLEDKLYHNWYHGRTVLLGDACHKMLPFGGMGASMAIMSAVALANILYEDLPTTQAEVTKAFKEYYDERVGWGQQSVDGSRKTAYLMHKQGFVGDMIRRIGFNYIPNWLLKKGTDAYNEYRPHIVFLPFTTFTGTYQSGRTNTPSKRWLASQNQTTAAVAL</sequence>
<dbReference type="SUPFAM" id="SSF51905">
    <property type="entry name" value="FAD/NAD(P)-binding domain"/>
    <property type="match status" value="1"/>
</dbReference>
<evidence type="ECO:0000256" key="3">
    <source>
        <dbReference type="ARBA" id="ARBA00022827"/>
    </source>
</evidence>
<proteinExistence type="inferred from homology"/>
<evidence type="ECO:0000259" key="6">
    <source>
        <dbReference type="Pfam" id="PF01494"/>
    </source>
</evidence>
<comment type="caution">
    <text evidence="7">The sequence shown here is derived from an EMBL/GenBank/DDBJ whole genome shotgun (WGS) entry which is preliminary data.</text>
</comment>
<keyword evidence="8" id="KW-1185">Reference proteome</keyword>
<dbReference type="InterPro" id="IPR050562">
    <property type="entry name" value="FAD_mOase_fung"/>
</dbReference>
<comment type="similarity">
    <text evidence="1">Belongs to the paxM FAD-dependent monooxygenase family.</text>
</comment>
<evidence type="ECO:0000256" key="2">
    <source>
        <dbReference type="ARBA" id="ARBA00022630"/>
    </source>
</evidence>
<dbReference type="GO" id="GO:0004497">
    <property type="term" value="F:monooxygenase activity"/>
    <property type="evidence" value="ECO:0007669"/>
    <property type="project" value="InterPro"/>
</dbReference>